<reference evidence="1" key="2">
    <citation type="submission" date="2020-09" db="EMBL/GenBank/DDBJ databases">
        <authorList>
            <person name="Sun Q."/>
            <person name="Zhou Y."/>
        </authorList>
    </citation>
    <scope>NUCLEOTIDE SEQUENCE</scope>
    <source>
        <strain evidence="1">CGMCC 1.12919</strain>
    </source>
</reference>
<dbReference type="SUPFAM" id="SSF52540">
    <property type="entry name" value="P-loop containing nucleoside triphosphate hydrolases"/>
    <property type="match status" value="1"/>
</dbReference>
<evidence type="ECO:0000313" key="2">
    <source>
        <dbReference type="Proteomes" id="UP000637002"/>
    </source>
</evidence>
<dbReference type="RefSeq" id="WP_188610169.1">
    <property type="nucleotide sequence ID" value="NZ_BMGG01000005.1"/>
</dbReference>
<evidence type="ECO:0000313" key="1">
    <source>
        <dbReference type="EMBL" id="GGC71122.1"/>
    </source>
</evidence>
<dbReference type="Pfam" id="PF24389">
    <property type="entry name" value="ORC-CDC6-like"/>
    <property type="match status" value="1"/>
</dbReference>
<protein>
    <submittedName>
        <fullName evidence="1">Uncharacterized protein</fullName>
    </submittedName>
</protein>
<gene>
    <name evidence="1" type="ORF">GCM10010994_32030</name>
</gene>
<dbReference type="AlphaFoldDB" id="A0A916XGZ3"/>
<name>A0A916XGZ3_9HYPH</name>
<dbReference type="InterPro" id="IPR056955">
    <property type="entry name" value="ORC-CDC6-like"/>
</dbReference>
<dbReference type="EMBL" id="BMGG01000005">
    <property type="protein sequence ID" value="GGC71122.1"/>
    <property type="molecule type" value="Genomic_DNA"/>
</dbReference>
<comment type="caution">
    <text evidence="1">The sequence shown here is derived from an EMBL/GenBank/DDBJ whole genome shotgun (WGS) entry which is preliminary data.</text>
</comment>
<keyword evidence="2" id="KW-1185">Reference proteome</keyword>
<dbReference type="Proteomes" id="UP000637002">
    <property type="component" value="Unassembled WGS sequence"/>
</dbReference>
<reference evidence="1" key="1">
    <citation type="journal article" date="2014" name="Int. J. Syst. Evol. Microbiol.">
        <title>Complete genome sequence of Corynebacterium casei LMG S-19264T (=DSM 44701T), isolated from a smear-ripened cheese.</title>
        <authorList>
            <consortium name="US DOE Joint Genome Institute (JGI-PGF)"/>
            <person name="Walter F."/>
            <person name="Albersmeier A."/>
            <person name="Kalinowski J."/>
            <person name="Ruckert C."/>
        </authorList>
    </citation>
    <scope>NUCLEOTIDE SEQUENCE</scope>
    <source>
        <strain evidence="1">CGMCC 1.12919</strain>
    </source>
</reference>
<accession>A0A916XGZ3</accession>
<proteinExistence type="predicted"/>
<dbReference type="InterPro" id="IPR027417">
    <property type="entry name" value="P-loop_NTPase"/>
</dbReference>
<dbReference type="Gene3D" id="3.40.50.300">
    <property type="entry name" value="P-loop containing nucleotide triphosphate hydrolases"/>
    <property type="match status" value="1"/>
</dbReference>
<sequence length="529" mass="58574">MTESEALISVHRAFIGFNKRAEKVSDQILGATFVDSEPLYELLSTTNNQVIYGRRGTGKTHALKYLAQDVSKSGVKAVYIDLRSVGSNGSIYSDGNRQLAERASTLIVDVLQALLSEFYVIALHAIDTAPDPTQITIRLDDFATAIEGVKISGNVETEATSSQLGTRNYSAGLKIDPKEMSGNVNVGREISETYSGKRRETGREKVHLNFGRIGASLDGLIKVLGIDRLWVLVDEWSEVPVDVQPYLADLIRRTLLPAVQITVKIAAIEHRSSFSVLGDHGSYVGLELGADISADLNLDDFLVFDNNQQKATAFFKKLLFRHYEQSQGKNGLIKDPDAFMQAAFTQSPVFDEFTRAVEGVPRDALNLAAKIATKAFGQRIAMSHVRGAAKDWYQQDKQAAIKSNERLSGVLEKIVDQIIGERKARAFLFPSNIRASLIDQLFDSRVLHVLKRSISTNDEPGVRYDAYKIDYGCYVDLINTSKATIGLFEVDDEGFVEVPKDDYRSIRRAILRPADLEDDGSSAWGRPRS</sequence>
<organism evidence="1 2">
    <name type="scientific">Chelatococcus reniformis</name>
    <dbReference type="NCBI Taxonomy" id="1494448"/>
    <lineage>
        <taxon>Bacteria</taxon>
        <taxon>Pseudomonadati</taxon>
        <taxon>Pseudomonadota</taxon>
        <taxon>Alphaproteobacteria</taxon>
        <taxon>Hyphomicrobiales</taxon>
        <taxon>Chelatococcaceae</taxon>
        <taxon>Chelatococcus</taxon>
    </lineage>
</organism>